<dbReference type="KEGG" id="ptm:GSPATT00018279001"/>
<gene>
    <name evidence="3" type="ORF">GSPATT00018279001</name>
</gene>
<evidence type="ECO:0000313" key="3">
    <source>
        <dbReference type="EMBL" id="CAK84061.1"/>
    </source>
</evidence>
<evidence type="ECO:0000256" key="1">
    <source>
        <dbReference type="SAM" id="Coils"/>
    </source>
</evidence>
<dbReference type="eggNOG" id="ENOG502SVF1">
    <property type="taxonomic scope" value="Eukaryota"/>
</dbReference>
<dbReference type="HOGENOM" id="CLU_763874_0_0_1"/>
<feature type="coiled-coil region" evidence="1">
    <location>
        <begin position="51"/>
        <end position="121"/>
    </location>
</feature>
<name>A0DLZ4_PARTE</name>
<dbReference type="RefSeq" id="XP_001451458.1">
    <property type="nucleotide sequence ID" value="XM_001451421.2"/>
</dbReference>
<evidence type="ECO:0000256" key="2">
    <source>
        <dbReference type="SAM" id="SignalP"/>
    </source>
</evidence>
<keyword evidence="2" id="KW-0732">Signal</keyword>
<evidence type="ECO:0000313" key="4">
    <source>
        <dbReference type="Proteomes" id="UP000000600"/>
    </source>
</evidence>
<dbReference type="AlphaFoldDB" id="A0DLZ4"/>
<feature type="chain" id="PRO_5012452119" evidence="2">
    <location>
        <begin position="16"/>
        <end position="354"/>
    </location>
</feature>
<feature type="signal peptide" evidence="2">
    <location>
        <begin position="1"/>
        <end position="15"/>
    </location>
</feature>
<dbReference type="EMBL" id="CT868496">
    <property type="protein sequence ID" value="CAK84061.1"/>
    <property type="molecule type" value="Genomic_DNA"/>
</dbReference>
<dbReference type="Proteomes" id="UP000000600">
    <property type="component" value="Unassembled WGS sequence"/>
</dbReference>
<keyword evidence="1" id="KW-0175">Coiled coil</keyword>
<accession>A0DLZ4</accession>
<organism evidence="3 4">
    <name type="scientific">Paramecium tetraurelia</name>
    <dbReference type="NCBI Taxonomy" id="5888"/>
    <lineage>
        <taxon>Eukaryota</taxon>
        <taxon>Sar</taxon>
        <taxon>Alveolata</taxon>
        <taxon>Ciliophora</taxon>
        <taxon>Intramacronucleata</taxon>
        <taxon>Oligohymenophorea</taxon>
        <taxon>Peniculida</taxon>
        <taxon>Parameciidae</taxon>
        <taxon>Paramecium</taxon>
    </lineage>
</organism>
<dbReference type="OMA" id="YKFHLAT"/>
<protein>
    <submittedName>
        <fullName evidence="3">Uncharacterized protein</fullName>
    </submittedName>
</protein>
<proteinExistence type="predicted"/>
<dbReference type="InParanoid" id="A0DLZ4"/>
<keyword evidence="4" id="KW-1185">Reference proteome</keyword>
<dbReference type="GeneID" id="5037243"/>
<reference evidence="3 4" key="1">
    <citation type="journal article" date="2006" name="Nature">
        <title>Global trends of whole-genome duplications revealed by the ciliate Paramecium tetraurelia.</title>
        <authorList>
            <consortium name="Genoscope"/>
            <person name="Aury J.-M."/>
            <person name="Jaillon O."/>
            <person name="Duret L."/>
            <person name="Noel B."/>
            <person name="Jubin C."/>
            <person name="Porcel B.M."/>
            <person name="Segurens B."/>
            <person name="Daubin V."/>
            <person name="Anthouard V."/>
            <person name="Aiach N."/>
            <person name="Arnaiz O."/>
            <person name="Billaut A."/>
            <person name="Beisson J."/>
            <person name="Blanc I."/>
            <person name="Bouhouche K."/>
            <person name="Camara F."/>
            <person name="Duharcourt S."/>
            <person name="Guigo R."/>
            <person name="Gogendeau D."/>
            <person name="Katinka M."/>
            <person name="Keller A.-M."/>
            <person name="Kissmehl R."/>
            <person name="Klotz C."/>
            <person name="Koll F."/>
            <person name="Le Moue A."/>
            <person name="Lepere C."/>
            <person name="Malinsky S."/>
            <person name="Nowacki M."/>
            <person name="Nowak J.K."/>
            <person name="Plattner H."/>
            <person name="Poulain J."/>
            <person name="Ruiz F."/>
            <person name="Serrano V."/>
            <person name="Zagulski M."/>
            <person name="Dessen P."/>
            <person name="Betermier M."/>
            <person name="Weissenbach J."/>
            <person name="Scarpelli C."/>
            <person name="Schachter V."/>
            <person name="Sperling L."/>
            <person name="Meyer E."/>
            <person name="Cohen J."/>
            <person name="Wincker P."/>
        </authorList>
    </citation>
    <scope>NUCLEOTIDE SEQUENCE [LARGE SCALE GENOMIC DNA]</scope>
    <source>
        <strain evidence="3 4">Stock d4-2</strain>
    </source>
</reference>
<sequence>MKHILVLALIAFTYATTLTEMSDRLSQYGDHPFGKSMVNLVTVNMKTGGSLNELKQLLQQIKDELIALTQLQDSENATFTRRSQVDLAKLQATLEQASADLDNQRQEQSSLSNELATLQTRVKEDQAALDRNGRGSGDAQSRLDAENADFATKYSDYNDAILACKEAQRLLLNLRGEGASLIQLTQDTKSNLIQTKENFQKIKEILEAHTKKSSLTLFQPIIEGLAEMTTKVNPETLNNVLSLVARLITALQEGQDQLESNHKTQVENLTSKPYKFHLATANNRLKEIQSRLNELDGLINISNALVEVTQLNIQDATKINELEDAEYSNQKVSRQTEIDIVDRLIEYINQKLSE</sequence>